<gene>
    <name evidence="1" type="primary">Necator_chrI.g799</name>
    <name evidence="1" type="ORF">RB195_004676</name>
</gene>
<proteinExistence type="predicted"/>
<name>A0ABR1BN28_NECAM</name>
<sequence length="76" mass="8842">MEKIVCYRQRRKKDVASDDCTFEDFLSQCDIEKEPNVDIDLLLRGLPACVVSKPRTTNLDQISKTTKDLATRWRSH</sequence>
<comment type="caution">
    <text evidence="1">The sequence shown here is derived from an EMBL/GenBank/DDBJ whole genome shotgun (WGS) entry which is preliminary data.</text>
</comment>
<keyword evidence="2" id="KW-1185">Reference proteome</keyword>
<reference evidence="1 2" key="1">
    <citation type="submission" date="2023-08" db="EMBL/GenBank/DDBJ databases">
        <title>A Necator americanus chromosomal reference genome.</title>
        <authorList>
            <person name="Ilik V."/>
            <person name="Petrzelkova K.J."/>
            <person name="Pardy F."/>
            <person name="Fuh T."/>
            <person name="Niatou-Singa F.S."/>
            <person name="Gouil Q."/>
            <person name="Baker L."/>
            <person name="Ritchie M.E."/>
            <person name="Jex A.R."/>
            <person name="Gazzola D."/>
            <person name="Li H."/>
            <person name="Toshio Fujiwara R."/>
            <person name="Zhan B."/>
            <person name="Aroian R.V."/>
            <person name="Pafco B."/>
            <person name="Schwarz E.M."/>
        </authorList>
    </citation>
    <scope>NUCLEOTIDE SEQUENCE [LARGE SCALE GENOMIC DNA]</scope>
    <source>
        <strain evidence="1 2">Aroian</strain>
        <tissue evidence="1">Whole animal</tissue>
    </source>
</reference>
<evidence type="ECO:0000313" key="1">
    <source>
        <dbReference type="EMBL" id="KAK6726491.1"/>
    </source>
</evidence>
<organism evidence="1 2">
    <name type="scientific">Necator americanus</name>
    <name type="common">Human hookworm</name>
    <dbReference type="NCBI Taxonomy" id="51031"/>
    <lineage>
        <taxon>Eukaryota</taxon>
        <taxon>Metazoa</taxon>
        <taxon>Ecdysozoa</taxon>
        <taxon>Nematoda</taxon>
        <taxon>Chromadorea</taxon>
        <taxon>Rhabditida</taxon>
        <taxon>Rhabditina</taxon>
        <taxon>Rhabditomorpha</taxon>
        <taxon>Strongyloidea</taxon>
        <taxon>Ancylostomatidae</taxon>
        <taxon>Bunostominae</taxon>
        <taxon>Necator</taxon>
    </lineage>
</organism>
<evidence type="ECO:0000313" key="2">
    <source>
        <dbReference type="Proteomes" id="UP001303046"/>
    </source>
</evidence>
<protein>
    <submittedName>
        <fullName evidence="1">Uncharacterized protein</fullName>
    </submittedName>
</protein>
<dbReference type="Proteomes" id="UP001303046">
    <property type="component" value="Unassembled WGS sequence"/>
</dbReference>
<dbReference type="EMBL" id="JAVFWL010000001">
    <property type="protein sequence ID" value="KAK6726491.1"/>
    <property type="molecule type" value="Genomic_DNA"/>
</dbReference>
<accession>A0ABR1BN28</accession>